<keyword evidence="9" id="KW-0645">Protease</keyword>
<dbReference type="PANTHER" id="PTHR30487:SF0">
    <property type="entry name" value="PREPILIN LEADER PEPTIDASE_N-METHYLTRANSFERASE-RELATED"/>
    <property type="match status" value="1"/>
</dbReference>
<feature type="transmembrane region" description="Helical" evidence="10">
    <location>
        <begin position="120"/>
        <end position="140"/>
    </location>
</feature>
<keyword evidence="3" id="KW-1003">Cell membrane</keyword>
<sequence>MDMGGSIFLLVAAPFVGSFLGVLVERLPVGRPVVMGRSHCDACGHALGPLELLPVVSWLLSRRRCRHCGARLSLFYPMIELAASLVAAWALVVVPWPLAAATAGLGWVLLALAEIDLRHLILPDVLTLPLMLAGLVLAAFTPQMQLADHLVGAVAGFLVLWLVATLYRRLRGREGLGLGDAKLFAAAGAWVGWQGLASVLLIGAVGGLLWAIAAVAVGRGRAPHEPLGFGPFLAAGLWLTWLYGPLGLS</sequence>
<evidence type="ECO:0000256" key="4">
    <source>
        <dbReference type="ARBA" id="ARBA00022519"/>
    </source>
</evidence>
<keyword evidence="9" id="KW-0489">Methyltransferase</keyword>
<dbReference type="GO" id="GO:0005886">
    <property type="term" value="C:plasma membrane"/>
    <property type="evidence" value="ECO:0007669"/>
    <property type="project" value="UniProtKB-SubCell"/>
</dbReference>
<dbReference type="GO" id="GO:0032259">
    <property type="term" value="P:methylation"/>
    <property type="evidence" value="ECO:0007669"/>
    <property type="project" value="UniProtKB-KW"/>
</dbReference>
<feature type="domain" description="Prepilin type IV endopeptidase peptidase" evidence="11">
    <location>
        <begin position="105"/>
        <end position="212"/>
    </location>
</feature>
<dbReference type="STRING" id="1229727.Ga0080559_TMP3922"/>
<dbReference type="KEGG" id="tpro:Ga0080559_TMP3922"/>
<dbReference type="Pfam" id="PF06750">
    <property type="entry name" value="A24_N_bact"/>
    <property type="match status" value="1"/>
</dbReference>
<feature type="transmembrane region" description="Helical" evidence="10">
    <location>
        <begin position="6"/>
        <end position="24"/>
    </location>
</feature>
<evidence type="ECO:0000259" key="11">
    <source>
        <dbReference type="Pfam" id="PF01478"/>
    </source>
</evidence>
<dbReference type="EMBL" id="CP014796">
    <property type="protein sequence ID" value="APX24718.1"/>
    <property type="molecule type" value="Genomic_DNA"/>
</dbReference>
<reference evidence="13 14" key="1">
    <citation type="submission" date="2016-03" db="EMBL/GenBank/DDBJ databases">
        <title>Deep-sea bacteria in the southern Pacific.</title>
        <authorList>
            <person name="Tang K."/>
        </authorList>
    </citation>
    <scope>NUCLEOTIDE SEQUENCE [LARGE SCALE GENOMIC DNA]</scope>
    <source>
        <strain evidence="13 14">JLT2016</strain>
    </source>
</reference>
<dbReference type="InterPro" id="IPR014032">
    <property type="entry name" value="Peptidase_A24A_bac"/>
</dbReference>
<dbReference type="GO" id="GO:0006465">
    <property type="term" value="P:signal peptide processing"/>
    <property type="evidence" value="ECO:0007669"/>
    <property type="project" value="TreeGrafter"/>
</dbReference>
<evidence type="ECO:0000259" key="12">
    <source>
        <dbReference type="Pfam" id="PF06750"/>
    </source>
</evidence>
<dbReference type="Gene3D" id="1.20.120.1220">
    <property type="match status" value="1"/>
</dbReference>
<proteinExistence type="inferred from homology"/>
<accession>A0A1U7D9C5</accession>
<dbReference type="EC" id="3.4.23.43" evidence="9"/>
<keyword evidence="6 10" id="KW-1133">Transmembrane helix</keyword>
<evidence type="ECO:0000256" key="10">
    <source>
        <dbReference type="SAM" id="Phobius"/>
    </source>
</evidence>
<dbReference type="GO" id="GO:0008168">
    <property type="term" value="F:methyltransferase activity"/>
    <property type="evidence" value="ECO:0007669"/>
    <property type="project" value="UniProtKB-KW"/>
</dbReference>
<dbReference type="GO" id="GO:0004190">
    <property type="term" value="F:aspartic-type endopeptidase activity"/>
    <property type="evidence" value="ECO:0007669"/>
    <property type="project" value="UniProtKB-EC"/>
</dbReference>
<dbReference type="PRINTS" id="PR00864">
    <property type="entry name" value="PREPILNPTASE"/>
</dbReference>
<name>A0A1U7D9C5_9RHOB</name>
<keyword evidence="9" id="KW-0511">Multifunctional enzyme</keyword>
<dbReference type="RefSeq" id="WP_206512187.1">
    <property type="nucleotide sequence ID" value="NZ_CP014796.1"/>
</dbReference>
<evidence type="ECO:0000313" key="13">
    <source>
        <dbReference type="EMBL" id="APX24718.1"/>
    </source>
</evidence>
<comment type="function">
    <text evidence="9">Plays an essential role in type IV pili and type II pseudopili formation by proteolytically removing the leader sequence from substrate proteins and subsequently monomethylating the alpha-amino group of the newly exposed N-terminal phenylalanine.</text>
</comment>
<feature type="transmembrane region" description="Helical" evidence="10">
    <location>
        <begin position="229"/>
        <end position="248"/>
    </location>
</feature>
<protein>
    <recommendedName>
        <fullName evidence="9">Prepilin leader peptidase/N-methyltransferase</fullName>
        <ecNumber evidence="9">2.1.1.-</ecNumber>
        <ecNumber evidence="9">3.4.23.43</ecNumber>
    </recommendedName>
</protein>
<gene>
    <name evidence="13" type="ORF">Ga0080559_TMP3922</name>
</gene>
<feature type="domain" description="Prepilin peptidase A24 N-terminal" evidence="12">
    <location>
        <begin position="14"/>
        <end position="91"/>
    </location>
</feature>
<keyword evidence="7 10" id="KW-0472">Membrane</keyword>
<evidence type="ECO:0000256" key="7">
    <source>
        <dbReference type="ARBA" id="ARBA00023136"/>
    </source>
</evidence>
<keyword evidence="9 13" id="KW-0378">Hydrolase</keyword>
<dbReference type="InterPro" id="IPR010627">
    <property type="entry name" value="Prepilin_pept_A24_N"/>
</dbReference>
<dbReference type="Proteomes" id="UP000186559">
    <property type="component" value="Chromosome"/>
</dbReference>
<evidence type="ECO:0000256" key="8">
    <source>
        <dbReference type="RuleBase" id="RU003793"/>
    </source>
</evidence>
<organism evidence="13 14">
    <name type="scientific">Salipiger profundus</name>
    <dbReference type="NCBI Taxonomy" id="1229727"/>
    <lineage>
        <taxon>Bacteria</taxon>
        <taxon>Pseudomonadati</taxon>
        <taxon>Pseudomonadota</taxon>
        <taxon>Alphaproteobacteria</taxon>
        <taxon>Rhodobacterales</taxon>
        <taxon>Roseobacteraceae</taxon>
        <taxon>Salipiger</taxon>
    </lineage>
</organism>
<dbReference type="AlphaFoldDB" id="A0A1U7D9C5"/>
<evidence type="ECO:0000256" key="2">
    <source>
        <dbReference type="ARBA" id="ARBA00005801"/>
    </source>
</evidence>
<dbReference type="Pfam" id="PF01478">
    <property type="entry name" value="Peptidase_A24"/>
    <property type="match status" value="1"/>
</dbReference>
<dbReference type="InterPro" id="IPR000045">
    <property type="entry name" value="Prepilin_IV_endopep_pep"/>
</dbReference>
<keyword evidence="4" id="KW-0997">Cell inner membrane</keyword>
<feature type="transmembrane region" description="Helical" evidence="10">
    <location>
        <begin position="72"/>
        <end position="90"/>
    </location>
</feature>
<keyword evidence="9" id="KW-0808">Transferase</keyword>
<evidence type="ECO:0000256" key="9">
    <source>
        <dbReference type="RuleBase" id="RU003794"/>
    </source>
</evidence>
<evidence type="ECO:0000256" key="5">
    <source>
        <dbReference type="ARBA" id="ARBA00022692"/>
    </source>
</evidence>
<dbReference type="EC" id="2.1.1.-" evidence="9"/>
<feature type="transmembrane region" description="Helical" evidence="10">
    <location>
        <begin position="199"/>
        <end position="217"/>
    </location>
</feature>
<comment type="similarity">
    <text evidence="2 8">Belongs to the peptidase A24 family.</text>
</comment>
<dbReference type="InterPro" id="IPR050882">
    <property type="entry name" value="Prepilin_peptidase/N-MTase"/>
</dbReference>
<evidence type="ECO:0000256" key="3">
    <source>
        <dbReference type="ARBA" id="ARBA00022475"/>
    </source>
</evidence>
<feature type="transmembrane region" description="Helical" evidence="10">
    <location>
        <begin position="146"/>
        <end position="164"/>
    </location>
</feature>
<keyword evidence="14" id="KW-1185">Reference proteome</keyword>
<evidence type="ECO:0000256" key="1">
    <source>
        <dbReference type="ARBA" id="ARBA00004429"/>
    </source>
</evidence>
<evidence type="ECO:0000313" key="14">
    <source>
        <dbReference type="Proteomes" id="UP000186559"/>
    </source>
</evidence>
<comment type="catalytic activity">
    <reaction evidence="9">
        <text>Typically cleaves a -Gly-|-Phe- bond to release an N-terminal, basic peptide of 5-8 residues from type IV prepilin, and then N-methylates the new N-terminal amino group, the methyl donor being S-adenosyl-L-methionine.</text>
        <dbReference type="EC" id="3.4.23.43"/>
    </reaction>
</comment>
<evidence type="ECO:0000256" key="6">
    <source>
        <dbReference type="ARBA" id="ARBA00022989"/>
    </source>
</evidence>
<comment type="subcellular location">
    <subcellularLocation>
        <location evidence="1">Cell inner membrane</location>
        <topology evidence="1">Multi-pass membrane protein</topology>
    </subcellularLocation>
    <subcellularLocation>
        <location evidence="9">Cell membrane</location>
        <topology evidence="9">Multi-pass membrane protein</topology>
    </subcellularLocation>
</comment>
<dbReference type="PANTHER" id="PTHR30487">
    <property type="entry name" value="TYPE 4 PREPILIN-LIKE PROTEINS LEADER PEPTIDE-PROCESSING ENZYME"/>
    <property type="match status" value="1"/>
</dbReference>
<keyword evidence="5 9" id="KW-0812">Transmembrane</keyword>